<name>A0A200QJY2_MACCD</name>
<keyword evidence="5" id="KW-0732">Signal</keyword>
<reference evidence="7 8" key="1">
    <citation type="journal article" date="2017" name="Mol. Plant">
        <title>The Genome of Medicinal Plant Macleaya cordata Provides New Insights into Benzylisoquinoline Alkaloids Metabolism.</title>
        <authorList>
            <person name="Liu X."/>
            <person name="Liu Y."/>
            <person name="Huang P."/>
            <person name="Ma Y."/>
            <person name="Qing Z."/>
            <person name="Tang Q."/>
            <person name="Cao H."/>
            <person name="Cheng P."/>
            <person name="Zheng Y."/>
            <person name="Yuan Z."/>
            <person name="Zhou Y."/>
            <person name="Liu J."/>
            <person name="Tang Z."/>
            <person name="Zhuo Y."/>
            <person name="Zhang Y."/>
            <person name="Yu L."/>
            <person name="Huang J."/>
            <person name="Yang P."/>
            <person name="Peng Q."/>
            <person name="Zhang J."/>
            <person name="Jiang W."/>
            <person name="Zhang Z."/>
            <person name="Lin K."/>
            <person name="Ro D.K."/>
            <person name="Chen X."/>
            <person name="Xiong X."/>
            <person name="Shang Y."/>
            <person name="Huang S."/>
            <person name="Zeng J."/>
        </authorList>
    </citation>
    <scope>NUCLEOTIDE SEQUENCE [LARGE SCALE GENOMIC DNA]</scope>
    <source>
        <strain evidence="8">cv. BLH2017</strain>
        <tissue evidence="7">Root</tissue>
    </source>
</reference>
<comment type="similarity">
    <text evidence="2 6">Belongs to the plant self-incompatibility (S1) protein family.</text>
</comment>
<gene>
    <name evidence="7" type="ORF">BVC80_645g79</name>
</gene>
<dbReference type="AlphaFoldDB" id="A0A200QJY2"/>
<organism evidence="7 8">
    <name type="scientific">Macleaya cordata</name>
    <name type="common">Five-seeded plume-poppy</name>
    <name type="synonym">Bocconia cordata</name>
    <dbReference type="NCBI Taxonomy" id="56857"/>
    <lineage>
        <taxon>Eukaryota</taxon>
        <taxon>Viridiplantae</taxon>
        <taxon>Streptophyta</taxon>
        <taxon>Embryophyta</taxon>
        <taxon>Tracheophyta</taxon>
        <taxon>Spermatophyta</taxon>
        <taxon>Magnoliopsida</taxon>
        <taxon>Ranunculales</taxon>
        <taxon>Papaveraceae</taxon>
        <taxon>Papaveroideae</taxon>
        <taxon>Macleaya</taxon>
    </lineage>
</organism>
<dbReference type="PANTHER" id="PTHR31232">
    <property type="match status" value="1"/>
</dbReference>
<proteinExistence type="inferred from homology"/>
<keyword evidence="8" id="KW-1185">Reference proteome</keyword>
<comment type="subcellular location">
    <subcellularLocation>
        <location evidence="1 6">Secreted</location>
    </subcellularLocation>
</comment>
<dbReference type="GO" id="GO:0005576">
    <property type="term" value="C:extracellular region"/>
    <property type="evidence" value="ECO:0007669"/>
    <property type="project" value="UniProtKB-SubCell"/>
</dbReference>
<protein>
    <recommendedName>
        <fullName evidence="6">S-protein homolog</fullName>
    </recommendedName>
</protein>
<evidence type="ECO:0000256" key="1">
    <source>
        <dbReference type="ARBA" id="ARBA00004613"/>
    </source>
</evidence>
<dbReference type="Proteomes" id="UP000195402">
    <property type="component" value="Unassembled WGS sequence"/>
</dbReference>
<evidence type="ECO:0000256" key="6">
    <source>
        <dbReference type="RuleBase" id="RU367044"/>
    </source>
</evidence>
<evidence type="ECO:0000313" key="7">
    <source>
        <dbReference type="EMBL" id="OVA10754.1"/>
    </source>
</evidence>
<dbReference type="GO" id="GO:0060320">
    <property type="term" value="P:rejection of self pollen"/>
    <property type="evidence" value="ECO:0007669"/>
    <property type="project" value="UniProtKB-KW"/>
</dbReference>
<dbReference type="InParanoid" id="A0A200QJY2"/>
<evidence type="ECO:0000256" key="5">
    <source>
        <dbReference type="ARBA" id="ARBA00022729"/>
    </source>
</evidence>
<sequence length="143" mass="16475">MGMVVLTMTMLLSVGTPKKDNDAFTFRKLIELQNDLGEGKPLTIQCKSNSKDILKNGENYILSFIPSIWSSTVYTCTISWEKVTKFEFDVYNGEANRTPQCPKSLWSARRDGIYHYATCFQPGYLMNNWIKVYDYENGKKITE</sequence>
<evidence type="ECO:0000256" key="2">
    <source>
        <dbReference type="ARBA" id="ARBA00005581"/>
    </source>
</evidence>
<evidence type="ECO:0000256" key="3">
    <source>
        <dbReference type="ARBA" id="ARBA00022471"/>
    </source>
</evidence>
<dbReference type="InterPro" id="IPR010264">
    <property type="entry name" value="Self-incomp_S1"/>
</dbReference>
<keyword evidence="4 6" id="KW-0964">Secreted</keyword>
<accession>A0A200QJY2</accession>
<dbReference type="Pfam" id="PF05938">
    <property type="entry name" value="Self-incomp_S1"/>
    <property type="match status" value="1"/>
</dbReference>
<comment type="caution">
    <text evidence="7">The sequence shown here is derived from an EMBL/GenBank/DDBJ whole genome shotgun (WGS) entry which is preliminary data.</text>
</comment>
<dbReference type="PANTHER" id="PTHR31232:SF18">
    <property type="entry name" value="S-PROTEIN HOMOLOG"/>
    <property type="match status" value="1"/>
</dbReference>
<keyword evidence="3 6" id="KW-0713">Self-incompatibility</keyword>
<evidence type="ECO:0000256" key="4">
    <source>
        <dbReference type="ARBA" id="ARBA00022525"/>
    </source>
</evidence>
<evidence type="ECO:0000313" key="8">
    <source>
        <dbReference type="Proteomes" id="UP000195402"/>
    </source>
</evidence>
<dbReference type="EMBL" id="MVGT01001847">
    <property type="protein sequence ID" value="OVA10754.1"/>
    <property type="molecule type" value="Genomic_DNA"/>
</dbReference>